<dbReference type="EMBL" id="JAUFQC010000001">
    <property type="protein sequence ID" value="MDN3609801.1"/>
    <property type="molecule type" value="Genomic_DNA"/>
</dbReference>
<evidence type="ECO:0000313" key="1">
    <source>
        <dbReference type="EMBL" id="MDN3609801.1"/>
    </source>
</evidence>
<reference evidence="2" key="1">
    <citation type="journal article" date="2019" name="Int. J. Syst. Evol. Microbiol.">
        <title>The Global Catalogue of Microorganisms (GCM) 10K type strain sequencing project: providing services to taxonomists for standard genome sequencing and annotation.</title>
        <authorList>
            <consortium name="The Broad Institute Genomics Platform"/>
            <consortium name="The Broad Institute Genome Sequencing Center for Infectious Disease"/>
            <person name="Wu L."/>
            <person name="Ma J."/>
        </authorList>
    </citation>
    <scope>NUCLEOTIDE SEQUENCE [LARGE SCALE GENOMIC DNA]</scope>
    <source>
        <strain evidence="2">CECT 7398</strain>
    </source>
</reference>
<name>A0ABT8BTV3_9VIBR</name>
<evidence type="ECO:0000313" key="2">
    <source>
        <dbReference type="Proteomes" id="UP001238540"/>
    </source>
</evidence>
<dbReference type="Proteomes" id="UP001238540">
    <property type="component" value="Unassembled WGS sequence"/>
</dbReference>
<keyword evidence="2" id="KW-1185">Reference proteome</keyword>
<accession>A0ABT8BTV3</accession>
<comment type="caution">
    <text evidence="1">The sequence shown here is derived from an EMBL/GenBank/DDBJ whole genome shotgun (WGS) entry which is preliminary data.</text>
</comment>
<proteinExistence type="predicted"/>
<organism evidence="1 2">
    <name type="scientific">Vibrio ostreicida</name>
    <dbReference type="NCBI Taxonomy" id="526588"/>
    <lineage>
        <taxon>Bacteria</taxon>
        <taxon>Pseudomonadati</taxon>
        <taxon>Pseudomonadota</taxon>
        <taxon>Gammaproteobacteria</taxon>
        <taxon>Vibrionales</taxon>
        <taxon>Vibrionaceae</taxon>
        <taxon>Vibrio</taxon>
    </lineage>
</organism>
<sequence>MVYKNKGGQSRERTMIAAYSLVKDFGAKHKDVASALGCTQSTISNWVKDVGYQKEISGLKNEIADAQDYINELHHQLPPPEPEYIEHDDFTPCAECRDPATTPQGFCSDCADEFFSNLDT</sequence>
<protein>
    <submittedName>
        <fullName evidence="1">Helix-turn-helix domain-containing protein</fullName>
    </submittedName>
</protein>
<dbReference type="RefSeq" id="WP_170882882.1">
    <property type="nucleotide sequence ID" value="NZ_JABEYA020000007.1"/>
</dbReference>
<gene>
    <name evidence="1" type="ORF">QWZ16_08830</name>
</gene>